<dbReference type="Proteomes" id="UP000030152">
    <property type="component" value="Unassembled WGS sequence"/>
</dbReference>
<evidence type="ECO:0000313" key="3">
    <source>
        <dbReference type="Proteomes" id="UP000030152"/>
    </source>
</evidence>
<keyword evidence="1" id="KW-1133">Transmembrane helix</keyword>
<proteinExistence type="predicted"/>
<keyword evidence="3" id="KW-1185">Reference proteome</keyword>
<feature type="transmembrane region" description="Helical" evidence="1">
    <location>
        <begin position="12"/>
        <end position="35"/>
    </location>
</feature>
<keyword evidence="1" id="KW-0812">Transmembrane</keyword>
<evidence type="ECO:0000313" key="2">
    <source>
        <dbReference type="EMBL" id="KGO87237.1"/>
    </source>
</evidence>
<keyword evidence="1" id="KW-0472">Membrane</keyword>
<protein>
    <submittedName>
        <fullName evidence="2">Uncharacterized protein</fullName>
    </submittedName>
</protein>
<reference evidence="2 3" key="1">
    <citation type="submission" date="2013-09" db="EMBL/GenBank/DDBJ databases">
        <authorList>
            <person name="Zeng Z."/>
            <person name="Chen C."/>
        </authorList>
    </citation>
    <scope>NUCLEOTIDE SEQUENCE [LARGE SCALE GENOMIC DNA]</scope>
    <source>
        <strain evidence="2 3">WB 3.3-2</strain>
    </source>
</reference>
<feature type="transmembrane region" description="Helical" evidence="1">
    <location>
        <begin position="125"/>
        <end position="146"/>
    </location>
</feature>
<feature type="transmembrane region" description="Helical" evidence="1">
    <location>
        <begin position="98"/>
        <end position="118"/>
    </location>
</feature>
<dbReference type="EMBL" id="JRLX01000005">
    <property type="protein sequence ID" value="KGO87237.1"/>
    <property type="molecule type" value="Genomic_DNA"/>
</dbReference>
<gene>
    <name evidence="2" type="ORF">Q765_06095</name>
</gene>
<accession>A0A0A2M3N7</accession>
<dbReference type="RefSeq" id="WP_020213311.1">
    <property type="nucleotide sequence ID" value="NZ_JRLX01000005.1"/>
</dbReference>
<organism evidence="2 3">
    <name type="scientific">Flavobacterium rivuli WB 3.3-2 = DSM 21788</name>
    <dbReference type="NCBI Taxonomy" id="1121895"/>
    <lineage>
        <taxon>Bacteria</taxon>
        <taxon>Pseudomonadati</taxon>
        <taxon>Bacteroidota</taxon>
        <taxon>Flavobacteriia</taxon>
        <taxon>Flavobacteriales</taxon>
        <taxon>Flavobacteriaceae</taxon>
        <taxon>Flavobacterium</taxon>
    </lineage>
</organism>
<dbReference type="eggNOG" id="ENOG502ZYPG">
    <property type="taxonomic scope" value="Bacteria"/>
</dbReference>
<comment type="caution">
    <text evidence="2">The sequence shown here is derived from an EMBL/GenBank/DDBJ whole genome shotgun (WGS) entry which is preliminary data.</text>
</comment>
<evidence type="ECO:0000256" key="1">
    <source>
        <dbReference type="SAM" id="Phobius"/>
    </source>
</evidence>
<name>A0A0A2M3N7_9FLAO</name>
<feature type="transmembrane region" description="Helical" evidence="1">
    <location>
        <begin position="47"/>
        <end position="69"/>
    </location>
</feature>
<dbReference type="STRING" id="1121895.GCA_000378485_02153"/>
<sequence length="197" mass="22018">MITWLDNSTPVSATTIALLRTFFVGFGLIIPALLYVKPKKSPDFKNIFIATSIQIIRLIGILYFILWVLDAQSATSIAPAEGGYAVTMGPPFYIGGSFYIFWLTPLIFLLTTQLFWIAKVRANKIIVLVLSLLMLLNSFNVFSLLLTKLKITMPIVWAWPSADNGMFAVAVLLHLFMFACIVFTTMVVSGRLKENKV</sequence>
<feature type="transmembrane region" description="Helical" evidence="1">
    <location>
        <begin position="166"/>
        <end position="188"/>
    </location>
</feature>
<dbReference type="AlphaFoldDB" id="A0A0A2M3N7"/>